<protein>
    <recommendedName>
        <fullName evidence="3">MATH domain-containing protein</fullName>
    </recommendedName>
</protein>
<dbReference type="Proteomes" id="UP001341840">
    <property type="component" value="Unassembled WGS sequence"/>
</dbReference>
<reference evidence="1 2" key="1">
    <citation type="journal article" date="2023" name="Plants (Basel)">
        <title>Bridging the Gap: Combining Genomics and Transcriptomics Approaches to Understand Stylosanthes scabra, an Orphan Legume from the Brazilian Caatinga.</title>
        <authorList>
            <person name="Ferreira-Neto J.R.C."/>
            <person name="da Silva M.D."/>
            <person name="Binneck E."/>
            <person name="de Melo N.F."/>
            <person name="da Silva R.H."/>
            <person name="de Melo A.L.T.M."/>
            <person name="Pandolfi V."/>
            <person name="Bustamante F.O."/>
            <person name="Brasileiro-Vidal A.C."/>
            <person name="Benko-Iseppon A.M."/>
        </authorList>
    </citation>
    <scope>NUCLEOTIDE SEQUENCE [LARGE SCALE GENOMIC DNA]</scope>
    <source>
        <tissue evidence="1">Leaves</tissue>
    </source>
</reference>
<organism evidence="1 2">
    <name type="scientific">Stylosanthes scabra</name>
    <dbReference type="NCBI Taxonomy" id="79078"/>
    <lineage>
        <taxon>Eukaryota</taxon>
        <taxon>Viridiplantae</taxon>
        <taxon>Streptophyta</taxon>
        <taxon>Embryophyta</taxon>
        <taxon>Tracheophyta</taxon>
        <taxon>Spermatophyta</taxon>
        <taxon>Magnoliopsida</taxon>
        <taxon>eudicotyledons</taxon>
        <taxon>Gunneridae</taxon>
        <taxon>Pentapetalae</taxon>
        <taxon>rosids</taxon>
        <taxon>fabids</taxon>
        <taxon>Fabales</taxon>
        <taxon>Fabaceae</taxon>
        <taxon>Papilionoideae</taxon>
        <taxon>50 kb inversion clade</taxon>
        <taxon>dalbergioids sensu lato</taxon>
        <taxon>Dalbergieae</taxon>
        <taxon>Pterocarpus clade</taxon>
        <taxon>Stylosanthes</taxon>
    </lineage>
</organism>
<sequence length="223" mass="26028">MSSTTIGELVDFRGLCKIEKRFVQLLEEACSNHPTLIESQKKRNRTQKFIEWSFTALGRVMHFVNTKSAEDMNHDACNELENLWEELSAFGFDDLTWLERHVQSALSMKNHHLEVDDLQVDKMELAKGGTESLFKSLAMCFKSFHTSHTSLDPVLKLKGTEYQYVYEWFLPRSRHICLEMELDQFYDPRNGFLVNDTCIIVAEVLNVAELAFFKSRIENLTYR</sequence>
<name>A0ABU6S6R6_9FABA</name>
<dbReference type="EMBL" id="JASCZI010060446">
    <property type="protein sequence ID" value="MED6131720.1"/>
    <property type="molecule type" value="Genomic_DNA"/>
</dbReference>
<gene>
    <name evidence="1" type="ORF">PIB30_012423</name>
</gene>
<keyword evidence="2" id="KW-1185">Reference proteome</keyword>
<proteinExistence type="predicted"/>
<evidence type="ECO:0000313" key="1">
    <source>
        <dbReference type="EMBL" id="MED6131720.1"/>
    </source>
</evidence>
<accession>A0ABU6S6R6</accession>
<evidence type="ECO:0008006" key="3">
    <source>
        <dbReference type="Google" id="ProtNLM"/>
    </source>
</evidence>
<evidence type="ECO:0000313" key="2">
    <source>
        <dbReference type="Proteomes" id="UP001341840"/>
    </source>
</evidence>
<comment type="caution">
    <text evidence="1">The sequence shown here is derived from an EMBL/GenBank/DDBJ whole genome shotgun (WGS) entry which is preliminary data.</text>
</comment>